<dbReference type="PANTHER" id="PTHR43133">
    <property type="entry name" value="RNA POLYMERASE ECF-TYPE SIGMA FACTO"/>
    <property type="match status" value="1"/>
</dbReference>
<dbReference type="InterPro" id="IPR013325">
    <property type="entry name" value="RNA_pol_sigma_r2"/>
</dbReference>
<dbReference type="GO" id="GO:0016987">
    <property type="term" value="F:sigma factor activity"/>
    <property type="evidence" value="ECO:0007669"/>
    <property type="project" value="UniProtKB-KW"/>
</dbReference>
<dbReference type="NCBIfam" id="TIGR02937">
    <property type="entry name" value="sigma70-ECF"/>
    <property type="match status" value="1"/>
</dbReference>
<evidence type="ECO:0000256" key="2">
    <source>
        <dbReference type="ARBA" id="ARBA00023015"/>
    </source>
</evidence>
<dbReference type="InterPro" id="IPR014284">
    <property type="entry name" value="RNA_pol_sigma-70_dom"/>
</dbReference>
<evidence type="ECO:0000313" key="8">
    <source>
        <dbReference type="Proteomes" id="UP001268036"/>
    </source>
</evidence>
<comment type="caution">
    <text evidence="7">The sequence shown here is derived from an EMBL/GenBank/DDBJ whole genome shotgun (WGS) entry which is preliminary data.</text>
</comment>
<dbReference type="InterPro" id="IPR013324">
    <property type="entry name" value="RNA_pol_sigma_r3/r4-like"/>
</dbReference>
<name>A0AAJ2EUQ5_9PSED</name>
<dbReference type="EMBL" id="JAVJAF010000001">
    <property type="protein sequence ID" value="MDR6232857.1"/>
    <property type="molecule type" value="Genomic_DNA"/>
</dbReference>
<feature type="domain" description="RNA polymerase sigma-70 region 2" evidence="5">
    <location>
        <begin position="20"/>
        <end position="84"/>
    </location>
</feature>
<evidence type="ECO:0000259" key="6">
    <source>
        <dbReference type="Pfam" id="PF08281"/>
    </source>
</evidence>
<dbReference type="Gene3D" id="1.10.1740.10">
    <property type="match status" value="1"/>
</dbReference>
<dbReference type="InterPro" id="IPR013249">
    <property type="entry name" value="RNA_pol_sigma70_r4_t2"/>
</dbReference>
<comment type="similarity">
    <text evidence="1">Belongs to the sigma-70 factor family. ECF subfamily.</text>
</comment>
<feature type="domain" description="RNA polymerase sigma factor 70 region 4 type 2" evidence="6">
    <location>
        <begin position="118"/>
        <end position="170"/>
    </location>
</feature>
<dbReference type="SUPFAM" id="SSF88946">
    <property type="entry name" value="Sigma2 domain of RNA polymerase sigma factors"/>
    <property type="match status" value="1"/>
</dbReference>
<reference evidence="7" key="1">
    <citation type="submission" date="2023-08" db="EMBL/GenBank/DDBJ databases">
        <title>Functional and genomic diversity of the sorghum phyllosphere microbiome.</title>
        <authorList>
            <person name="Shade A."/>
        </authorList>
    </citation>
    <scope>NUCLEOTIDE SEQUENCE</scope>
    <source>
        <strain evidence="7">SORGH_AS_0201</strain>
    </source>
</reference>
<evidence type="ECO:0000256" key="3">
    <source>
        <dbReference type="ARBA" id="ARBA00023082"/>
    </source>
</evidence>
<dbReference type="InterPro" id="IPR007627">
    <property type="entry name" value="RNA_pol_sigma70_r2"/>
</dbReference>
<protein>
    <submittedName>
        <fullName evidence="7">RNA polymerase sigma factor (Sigma-70 family)</fullName>
    </submittedName>
</protein>
<organism evidence="7 8">
    <name type="scientific">Pseudomonas oryzihabitans</name>
    <dbReference type="NCBI Taxonomy" id="47885"/>
    <lineage>
        <taxon>Bacteria</taxon>
        <taxon>Pseudomonadati</taxon>
        <taxon>Pseudomonadota</taxon>
        <taxon>Gammaproteobacteria</taxon>
        <taxon>Pseudomonadales</taxon>
        <taxon>Pseudomonadaceae</taxon>
        <taxon>Pseudomonas</taxon>
    </lineage>
</organism>
<evidence type="ECO:0000256" key="4">
    <source>
        <dbReference type="ARBA" id="ARBA00023163"/>
    </source>
</evidence>
<evidence type="ECO:0000313" key="7">
    <source>
        <dbReference type="EMBL" id="MDR6232857.1"/>
    </source>
</evidence>
<dbReference type="AlphaFoldDB" id="A0AAJ2EUQ5"/>
<proteinExistence type="inferred from homology"/>
<evidence type="ECO:0000259" key="5">
    <source>
        <dbReference type="Pfam" id="PF04542"/>
    </source>
</evidence>
<evidence type="ECO:0000256" key="1">
    <source>
        <dbReference type="ARBA" id="ARBA00010641"/>
    </source>
</evidence>
<accession>A0AAJ2EUQ5</accession>
<dbReference type="Pfam" id="PF04542">
    <property type="entry name" value="Sigma70_r2"/>
    <property type="match status" value="1"/>
</dbReference>
<gene>
    <name evidence="7" type="ORF">QE440_000598</name>
</gene>
<sequence>MTSQPSPLPSRDDRALIDHLYREHQGWLRGWLRKRLGCPQHAADVTHDTFLRILSAPERFELQQPRSFLGTVARRLLVDRARREVLERTYLEELQRQVDAGDAMPSAEAVASALQVLEQLAAALQGLAPRVRTAFLLRQLEGLGQEEIAIRLGVSTRMVRKYLVQALLHCHQQLGDAT</sequence>
<keyword evidence="4" id="KW-0804">Transcription</keyword>
<dbReference type="PANTHER" id="PTHR43133:SF63">
    <property type="entry name" value="RNA POLYMERASE SIGMA FACTOR FECI-RELATED"/>
    <property type="match status" value="1"/>
</dbReference>
<dbReference type="GO" id="GO:0003677">
    <property type="term" value="F:DNA binding"/>
    <property type="evidence" value="ECO:0007669"/>
    <property type="project" value="InterPro"/>
</dbReference>
<dbReference type="Gene3D" id="1.10.10.10">
    <property type="entry name" value="Winged helix-like DNA-binding domain superfamily/Winged helix DNA-binding domain"/>
    <property type="match status" value="1"/>
</dbReference>
<keyword evidence="2" id="KW-0805">Transcription regulation</keyword>
<dbReference type="InterPro" id="IPR036388">
    <property type="entry name" value="WH-like_DNA-bd_sf"/>
</dbReference>
<dbReference type="Proteomes" id="UP001268036">
    <property type="component" value="Unassembled WGS sequence"/>
</dbReference>
<dbReference type="Pfam" id="PF08281">
    <property type="entry name" value="Sigma70_r4_2"/>
    <property type="match status" value="1"/>
</dbReference>
<dbReference type="SUPFAM" id="SSF88659">
    <property type="entry name" value="Sigma3 and sigma4 domains of RNA polymerase sigma factors"/>
    <property type="match status" value="1"/>
</dbReference>
<dbReference type="GO" id="GO:0006352">
    <property type="term" value="P:DNA-templated transcription initiation"/>
    <property type="evidence" value="ECO:0007669"/>
    <property type="project" value="InterPro"/>
</dbReference>
<dbReference type="RefSeq" id="WP_309754980.1">
    <property type="nucleotide sequence ID" value="NZ_JAVJAF010000001.1"/>
</dbReference>
<keyword evidence="3" id="KW-0731">Sigma factor</keyword>
<dbReference type="InterPro" id="IPR039425">
    <property type="entry name" value="RNA_pol_sigma-70-like"/>
</dbReference>